<feature type="region of interest" description="Disordered" evidence="1">
    <location>
        <begin position="212"/>
        <end position="254"/>
    </location>
</feature>
<proteinExistence type="predicted"/>
<keyword evidence="3" id="KW-1185">Reference proteome</keyword>
<evidence type="ECO:0000256" key="1">
    <source>
        <dbReference type="SAM" id="MobiDB-lite"/>
    </source>
</evidence>
<feature type="compositionally biased region" description="Basic and acidic residues" evidence="1">
    <location>
        <begin position="115"/>
        <end position="126"/>
    </location>
</feature>
<sequence length="537" mass="60860">METIRRSGQDKKGPLTRCDDVFKGGFPPLRLARVVRPCTGCRGESALEDLANIRFAEQEWQRREHHALHRFQLYVVKRDEERQTAEQRHVVSPQLASSTPELEEYGRENQLPAVSERETKTGEDQTGRSLNRAHLPRLLGGSDTSNHDELQAFIADCEFKTRKILRESNSRARENAKVRVDIMLAFIVIHGPHYMCVQLLGAKDRLQRLKSGGPPAIVGGPLSKSSSLDLSKPRTPAKKTTPRNDGDIYNPSKPWKEKDRIIHEAAETLKALDRSSKTGHSMGHLHKSLTTSPFRSKRPAPKTKAPKSAGENAMITRRTIERDFYIMSKKRDNPLKLRQKNEPEVPVPELKTSVLRSLHRCDERYMKLKQKRAERLYRRFTRLKNPAIDDMAAESDESSDSSDDEEGECSHALHELLERHVSVENARSLKRSARDLKSAKFPTTVKEMWALLSQGGNDIKCSRDGQVDSVSLEDAYEELDDTELSIGPTRGLLPRVCPGNTKVGKRGLRRLIEPHVDPDPMFPIWPSDIMHPPSLDV</sequence>
<evidence type="ECO:0000313" key="2">
    <source>
        <dbReference type="EMBL" id="EJK69084.1"/>
    </source>
</evidence>
<name>K0SVW6_THAOC</name>
<protein>
    <submittedName>
        <fullName evidence="2">Uncharacterized protein</fullName>
    </submittedName>
</protein>
<gene>
    <name evidence="2" type="ORF">THAOC_09704</name>
</gene>
<feature type="compositionally biased region" description="Acidic residues" evidence="1">
    <location>
        <begin position="391"/>
        <end position="407"/>
    </location>
</feature>
<accession>K0SVW6</accession>
<feature type="non-terminal residue" evidence="2">
    <location>
        <position position="537"/>
    </location>
</feature>
<evidence type="ECO:0000313" key="3">
    <source>
        <dbReference type="Proteomes" id="UP000266841"/>
    </source>
</evidence>
<dbReference type="eggNOG" id="ENOG502RA2I">
    <property type="taxonomic scope" value="Eukaryota"/>
</dbReference>
<dbReference type="AlphaFoldDB" id="K0SVW6"/>
<dbReference type="Proteomes" id="UP000266841">
    <property type="component" value="Unassembled WGS sequence"/>
</dbReference>
<organism evidence="2 3">
    <name type="scientific">Thalassiosira oceanica</name>
    <name type="common">Marine diatom</name>
    <dbReference type="NCBI Taxonomy" id="159749"/>
    <lineage>
        <taxon>Eukaryota</taxon>
        <taxon>Sar</taxon>
        <taxon>Stramenopiles</taxon>
        <taxon>Ochrophyta</taxon>
        <taxon>Bacillariophyta</taxon>
        <taxon>Coscinodiscophyceae</taxon>
        <taxon>Thalassiosirophycidae</taxon>
        <taxon>Thalassiosirales</taxon>
        <taxon>Thalassiosiraceae</taxon>
        <taxon>Thalassiosira</taxon>
    </lineage>
</organism>
<feature type="region of interest" description="Disordered" evidence="1">
    <location>
        <begin position="274"/>
        <end position="312"/>
    </location>
</feature>
<dbReference type="EMBL" id="AGNL01010472">
    <property type="protein sequence ID" value="EJK69084.1"/>
    <property type="molecule type" value="Genomic_DNA"/>
</dbReference>
<feature type="region of interest" description="Disordered" evidence="1">
    <location>
        <begin position="388"/>
        <end position="409"/>
    </location>
</feature>
<feature type="compositionally biased region" description="Basic residues" evidence="1">
    <location>
        <begin position="295"/>
        <end position="305"/>
    </location>
</feature>
<comment type="caution">
    <text evidence="2">The sequence shown here is derived from an EMBL/GenBank/DDBJ whole genome shotgun (WGS) entry which is preliminary data.</text>
</comment>
<feature type="region of interest" description="Disordered" evidence="1">
    <location>
        <begin position="83"/>
        <end position="143"/>
    </location>
</feature>
<reference evidence="2 3" key="1">
    <citation type="journal article" date="2012" name="Genome Biol.">
        <title>Genome and low-iron response of an oceanic diatom adapted to chronic iron limitation.</title>
        <authorList>
            <person name="Lommer M."/>
            <person name="Specht M."/>
            <person name="Roy A.S."/>
            <person name="Kraemer L."/>
            <person name="Andreson R."/>
            <person name="Gutowska M.A."/>
            <person name="Wolf J."/>
            <person name="Bergner S.V."/>
            <person name="Schilhabel M.B."/>
            <person name="Klostermeier U.C."/>
            <person name="Beiko R.G."/>
            <person name="Rosenstiel P."/>
            <person name="Hippler M."/>
            <person name="Laroche J."/>
        </authorList>
    </citation>
    <scope>NUCLEOTIDE SEQUENCE [LARGE SCALE GENOMIC DNA]</scope>
    <source>
        <strain evidence="2 3">CCMP1005</strain>
    </source>
</reference>